<evidence type="ECO:0000256" key="7">
    <source>
        <dbReference type="ARBA" id="ARBA00023242"/>
    </source>
</evidence>
<dbReference type="PROSITE" id="PS50890">
    <property type="entry name" value="PUA"/>
    <property type="match status" value="1"/>
</dbReference>
<keyword evidence="5 8" id="KW-0690">Ribosome biogenesis</keyword>
<comment type="caution">
    <text evidence="10">The sequence shown here is derived from an EMBL/GenBank/DDBJ whole genome shotgun (WGS) entry which is preliminary data.</text>
</comment>
<dbReference type="GO" id="GO:0003723">
    <property type="term" value="F:RNA binding"/>
    <property type="evidence" value="ECO:0007669"/>
    <property type="project" value="UniProtKB-KW"/>
</dbReference>
<dbReference type="SUPFAM" id="SSF88697">
    <property type="entry name" value="PUA domain-like"/>
    <property type="match status" value="1"/>
</dbReference>
<keyword evidence="11" id="KW-1185">Reference proteome</keyword>
<dbReference type="AlphaFoldDB" id="A0AA35WDJ7"/>
<dbReference type="InterPro" id="IPR016686">
    <property type="entry name" value="Ribosomal_synth_fac_NIP7"/>
</dbReference>
<feature type="domain" description="PUA" evidence="9">
    <location>
        <begin position="95"/>
        <end position="174"/>
    </location>
</feature>
<dbReference type="Pfam" id="PF03657">
    <property type="entry name" value="UPF0113"/>
    <property type="match status" value="1"/>
</dbReference>
<dbReference type="FunFam" id="3.10.450.220:FF:000001">
    <property type="entry name" value="60S ribosome subunit biogenesis protein NIP7 homolog"/>
    <property type="match status" value="1"/>
</dbReference>
<dbReference type="InterPro" id="IPR040598">
    <property type="entry name" value="NIP7_N"/>
</dbReference>
<organism evidence="10 11">
    <name type="scientific">Geodia barretti</name>
    <name type="common">Barrett's horny sponge</name>
    <dbReference type="NCBI Taxonomy" id="519541"/>
    <lineage>
        <taxon>Eukaryota</taxon>
        <taxon>Metazoa</taxon>
        <taxon>Porifera</taxon>
        <taxon>Demospongiae</taxon>
        <taxon>Heteroscleromorpha</taxon>
        <taxon>Tetractinellida</taxon>
        <taxon>Astrophorina</taxon>
        <taxon>Geodiidae</taxon>
        <taxon>Geodia</taxon>
    </lineage>
</organism>
<dbReference type="SMART" id="SM00359">
    <property type="entry name" value="PUA"/>
    <property type="match status" value="1"/>
</dbReference>
<evidence type="ECO:0000256" key="5">
    <source>
        <dbReference type="ARBA" id="ARBA00022517"/>
    </source>
</evidence>
<sequence>MRALTDEETRVVFEKLSKFVGENLRYLVERPDGSYCFRLHRGRVYYVKEALMKWATNIGRKNLISMGVCVGKFTKSKKFHMQITALDVIQSYSKFKMWIKPNAEQAFLYGNHVSKSGLGRVTENMVQYQGVLLYSMSDIPLGFGVTSKTTQECRRAEPATVIAFHQADTGEYIRSETTLV</sequence>
<comment type="subcellular location">
    <subcellularLocation>
        <location evidence="2">Nucleus</location>
        <location evidence="2">Nucleolus</location>
    </subcellularLocation>
</comment>
<dbReference type="Proteomes" id="UP001174909">
    <property type="component" value="Unassembled WGS sequence"/>
</dbReference>
<dbReference type="CDD" id="cd21151">
    <property type="entry name" value="PUA_Nip7-like"/>
    <property type="match status" value="1"/>
</dbReference>
<evidence type="ECO:0000259" key="9">
    <source>
        <dbReference type="SMART" id="SM00359"/>
    </source>
</evidence>
<dbReference type="GO" id="GO:0042255">
    <property type="term" value="P:ribosome assembly"/>
    <property type="evidence" value="ECO:0007669"/>
    <property type="project" value="InterPro"/>
</dbReference>
<dbReference type="Pfam" id="PF17833">
    <property type="entry name" value="pre-PUA_NIP7"/>
    <property type="match status" value="1"/>
</dbReference>
<comment type="subunit">
    <text evidence="8">Interacts with pre-ribosome complex.</text>
</comment>
<comment type="function">
    <text evidence="1 8">Required for proper 34S pre-rRNA processing and 60S ribosome subunit assembly.</text>
</comment>
<dbReference type="CDD" id="cd21146">
    <property type="entry name" value="Nip7_N_euk"/>
    <property type="match status" value="1"/>
</dbReference>
<dbReference type="InterPro" id="IPR015947">
    <property type="entry name" value="PUA-like_sf"/>
</dbReference>
<gene>
    <name evidence="10" type="ORF">GBAR_LOCUS6971</name>
</gene>
<keyword evidence="6 8" id="KW-0694">RNA-binding</keyword>
<name>A0AA35WDJ7_GEOBA</name>
<protein>
    <recommendedName>
        <fullName evidence="4 8">60S ribosome subunit biogenesis protein NIP7 homolog</fullName>
    </recommendedName>
</protein>
<proteinExistence type="inferred from homology"/>
<keyword evidence="7 8" id="KW-0539">Nucleus</keyword>
<dbReference type="InterPro" id="IPR036974">
    <property type="entry name" value="PUA_sf"/>
</dbReference>
<evidence type="ECO:0000256" key="8">
    <source>
        <dbReference type="PIRNR" id="PIRNR017190"/>
    </source>
</evidence>
<evidence type="ECO:0000256" key="6">
    <source>
        <dbReference type="ARBA" id="ARBA00022884"/>
    </source>
</evidence>
<evidence type="ECO:0000313" key="10">
    <source>
        <dbReference type="EMBL" id="CAI8010615.1"/>
    </source>
</evidence>
<comment type="similarity">
    <text evidence="3 8">Belongs to the NIP7 family.</text>
</comment>
<dbReference type="Gene3D" id="2.30.130.10">
    <property type="entry name" value="PUA domain"/>
    <property type="match status" value="1"/>
</dbReference>
<evidence type="ECO:0000256" key="1">
    <source>
        <dbReference type="ARBA" id="ARBA00004087"/>
    </source>
</evidence>
<dbReference type="PANTHER" id="PTHR23415">
    <property type="entry name" value="CYCLIN-DEPENDENT KINASES REGULATORY SUBUNIT/60S RIBOSOME SUBUNIT BIOGENESIS PROTEIN NIP7"/>
    <property type="match status" value="1"/>
</dbReference>
<evidence type="ECO:0000256" key="4">
    <source>
        <dbReference type="ARBA" id="ARBA00018162"/>
    </source>
</evidence>
<evidence type="ECO:0000313" key="11">
    <source>
        <dbReference type="Proteomes" id="UP001174909"/>
    </source>
</evidence>
<dbReference type="Gene3D" id="3.10.450.220">
    <property type="match status" value="1"/>
</dbReference>
<dbReference type="FunFam" id="2.30.130.10:FF:000002">
    <property type="entry name" value="60S ribosome subunit biogenesis protein NIP7 homolog"/>
    <property type="match status" value="1"/>
</dbReference>
<dbReference type="PIRSF" id="PIRSF017190">
    <property type="entry name" value="Rbsml_synth_fac_NIP7"/>
    <property type="match status" value="1"/>
</dbReference>
<dbReference type="InterPro" id="IPR055359">
    <property type="entry name" value="Nip7_N_euk"/>
</dbReference>
<evidence type="ECO:0000256" key="3">
    <source>
        <dbReference type="ARBA" id="ARBA00009895"/>
    </source>
</evidence>
<dbReference type="SUPFAM" id="SSF88802">
    <property type="entry name" value="Pre-PUA domain"/>
    <property type="match status" value="1"/>
</dbReference>
<accession>A0AA35WDJ7</accession>
<evidence type="ECO:0000256" key="2">
    <source>
        <dbReference type="ARBA" id="ARBA00004604"/>
    </source>
</evidence>
<dbReference type="GO" id="GO:0005730">
    <property type="term" value="C:nucleolus"/>
    <property type="evidence" value="ECO:0007669"/>
    <property type="project" value="UniProtKB-SubCell"/>
</dbReference>
<dbReference type="InterPro" id="IPR002478">
    <property type="entry name" value="PUA"/>
</dbReference>
<reference evidence="10" key="1">
    <citation type="submission" date="2023-03" db="EMBL/GenBank/DDBJ databases">
        <authorList>
            <person name="Steffen K."/>
            <person name="Cardenas P."/>
        </authorList>
    </citation>
    <scope>NUCLEOTIDE SEQUENCE</scope>
</reference>
<dbReference type="EMBL" id="CASHTH010001048">
    <property type="protein sequence ID" value="CAI8010615.1"/>
    <property type="molecule type" value="Genomic_DNA"/>
</dbReference>
<dbReference type="InterPro" id="IPR005155">
    <property type="entry name" value="UPF0113_PUA"/>
</dbReference>